<dbReference type="GO" id="GO:0009425">
    <property type="term" value="C:bacterial-type flagellum basal body"/>
    <property type="evidence" value="ECO:0007669"/>
    <property type="project" value="UniProtKB-SubCell"/>
</dbReference>
<keyword evidence="9" id="KW-0969">Cilium</keyword>
<evidence type="ECO:0000313" key="10">
    <source>
        <dbReference type="Proteomes" id="UP000464468"/>
    </source>
</evidence>
<comment type="function">
    <text evidence="7">FliN is one of three proteins (FliG, FliN, FliM) that form the rotor-mounted switch complex (C ring), located at the base of the basal body. This complex interacts with the CheY and CheZ chemotaxis proteins, in addition to contacting components of the motor that determine the direction of flagellar rotation.</text>
</comment>
<dbReference type="GO" id="GO:0003774">
    <property type="term" value="F:cytoskeletal motor activity"/>
    <property type="evidence" value="ECO:0007669"/>
    <property type="project" value="UniProtKB-UniRule"/>
</dbReference>
<accession>A0A7Z2NTV7</accession>
<evidence type="ECO:0000313" key="9">
    <source>
        <dbReference type="EMBL" id="QHL89751.1"/>
    </source>
</evidence>
<dbReference type="GO" id="GO:0005886">
    <property type="term" value="C:plasma membrane"/>
    <property type="evidence" value="ECO:0007669"/>
    <property type="project" value="UniProtKB-SubCell"/>
</dbReference>
<dbReference type="InterPro" id="IPR001543">
    <property type="entry name" value="FliN-like_C"/>
</dbReference>
<dbReference type="Pfam" id="PF01052">
    <property type="entry name" value="FliMN_C"/>
    <property type="match status" value="1"/>
</dbReference>
<keyword evidence="3 7" id="KW-1003">Cell membrane</keyword>
<keyword evidence="9" id="KW-0282">Flagellum</keyword>
<keyword evidence="9" id="KW-0966">Cell projection</keyword>
<dbReference type="Gene3D" id="2.30.330.10">
    <property type="entry name" value="SpoA-like"/>
    <property type="match status" value="1"/>
</dbReference>
<dbReference type="PANTHER" id="PTHR43484">
    <property type="match status" value="1"/>
</dbReference>
<keyword evidence="5 7" id="KW-0283">Flagellar rotation</keyword>
<keyword evidence="4 7" id="KW-0145">Chemotaxis</keyword>
<evidence type="ECO:0000256" key="1">
    <source>
        <dbReference type="ARBA" id="ARBA00009226"/>
    </source>
</evidence>
<evidence type="ECO:0000256" key="5">
    <source>
        <dbReference type="ARBA" id="ARBA00022779"/>
    </source>
</evidence>
<evidence type="ECO:0000256" key="2">
    <source>
        <dbReference type="ARBA" id="ARBA00021897"/>
    </source>
</evidence>
<dbReference type="SUPFAM" id="SSF101801">
    <property type="entry name" value="Surface presentation of antigens (SPOA)"/>
    <property type="match status" value="1"/>
</dbReference>
<dbReference type="NCBIfam" id="TIGR02480">
    <property type="entry name" value="fliN"/>
    <property type="match status" value="1"/>
</dbReference>
<evidence type="ECO:0000256" key="7">
    <source>
        <dbReference type="RuleBase" id="RU362074"/>
    </source>
</evidence>
<comment type="similarity">
    <text evidence="1 7">Belongs to the FliN/MopA/SpaO family.</text>
</comment>
<dbReference type="RefSeq" id="WP_160591294.1">
    <property type="nucleotide sequence ID" value="NZ_CP047895.1"/>
</dbReference>
<proteinExistence type="inferred from homology"/>
<protein>
    <recommendedName>
        <fullName evidence="2 7">Flagellar motor switch protein FliN</fullName>
    </recommendedName>
</protein>
<dbReference type="InterPro" id="IPR012826">
    <property type="entry name" value="FliN"/>
</dbReference>
<comment type="subcellular location">
    <subcellularLocation>
        <location evidence="7">Cell membrane</location>
        <topology evidence="7">Peripheral membrane protein</topology>
        <orientation evidence="7">Cytoplasmic side</orientation>
    </subcellularLocation>
    <subcellularLocation>
        <location evidence="7">Bacterial flagellum basal body</location>
    </subcellularLocation>
</comment>
<keyword evidence="6 7" id="KW-0472">Membrane</keyword>
<feature type="domain" description="Flagellar motor switch protein FliN-like C-terminal" evidence="8">
    <location>
        <begin position="44"/>
        <end position="113"/>
    </location>
</feature>
<dbReference type="PRINTS" id="PR00956">
    <property type="entry name" value="FLGMOTORFLIN"/>
</dbReference>
<sequence length="117" mass="12705">MDATPSQVVPSEFVELDTDFPDLALPSDEPKALSTRTIPSMAPVEEIPVKVQAVLGGARLQIAELLQTRAGSVIELDRRVGEPVDVYVNERLIARGELVLIDGSLGITLTEIVKQER</sequence>
<dbReference type="EMBL" id="CP047895">
    <property type="protein sequence ID" value="QHL89751.1"/>
    <property type="molecule type" value="Genomic_DNA"/>
</dbReference>
<dbReference type="GO" id="GO:0006935">
    <property type="term" value="P:chemotaxis"/>
    <property type="evidence" value="ECO:0007669"/>
    <property type="project" value="UniProtKB-KW"/>
</dbReference>
<gene>
    <name evidence="9" type="primary">fliN</name>
    <name evidence="9" type="ORF">GVO57_01560</name>
</gene>
<dbReference type="KEGG" id="schy:GVO57_01560"/>
<dbReference type="GO" id="GO:0071973">
    <property type="term" value="P:bacterial-type flagellum-dependent cell motility"/>
    <property type="evidence" value="ECO:0007669"/>
    <property type="project" value="UniProtKB-UniRule"/>
</dbReference>
<evidence type="ECO:0000256" key="3">
    <source>
        <dbReference type="ARBA" id="ARBA00022475"/>
    </source>
</evidence>
<keyword evidence="10" id="KW-1185">Reference proteome</keyword>
<evidence type="ECO:0000256" key="4">
    <source>
        <dbReference type="ARBA" id="ARBA00022500"/>
    </source>
</evidence>
<evidence type="ECO:0000256" key="6">
    <source>
        <dbReference type="ARBA" id="ARBA00023136"/>
    </source>
</evidence>
<keyword evidence="7" id="KW-0975">Bacterial flagellum</keyword>
<dbReference type="Proteomes" id="UP000464468">
    <property type="component" value="Chromosome"/>
</dbReference>
<dbReference type="InterPro" id="IPR051469">
    <property type="entry name" value="FliN/MopA/SpaO"/>
</dbReference>
<organism evidence="9 10">
    <name type="scientific">Sphingomonas changnyeongensis</name>
    <dbReference type="NCBI Taxonomy" id="2698679"/>
    <lineage>
        <taxon>Bacteria</taxon>
        <taxon>Pseudomonadati</taxon>
        <taxon>Pseudomonadota</taxon>
        <taxon>Alphaproteobacteria</taxon>
        <taxon>Sphingomonadales</taxon>
        <taxon>Sphingomonadaceae</taxon>
        <taxon>Sphingomonas</taxon>
    </lineage>
</organism>
<evidence type="ECO:0000259" key="8">
    <source>
        <dbReference type="Pfam" id="PF01052"/>
    </source>
</evidence>
<dbReference type="InterPro" id="IPR001172">
    <property type="entry name" value="FliN_T3SS_HrcQb"/>
</dbReference>
<name>A0A7Z2NTV7_9SPHN</name>
<dbReference type="AlphaFoldDB" id="A0A7Z2NTV7"/>
<reference evidence="9 10" key="1">
    <citation type="submission" date="2020-01" db="EMBL/GenBank/DDBJ databases">
        <title>Sphingomonas sp. C33 whole genome sequece.</title>
        <authorList>
            <person name="Park C."/>
        </authorList>
    </citation>
    <scope>NUCLEOTIDE SEQUENCE [LARGE SCALE GENOMIC DNA]</scope>
    <source>
        <strain evidence="9 10">C33</strain>
    </source>
</reference>
<dbReference type="PANTHER" id="PTHR43484:SF1">
    <property type="entry name" value="FLAGELLAR MOTOR SWITCH PROTEIN FLIN"/>
    <property type="match status" value="1"/>
</dbReference>
<dbReference type="InterPro" id="IPR036429">
    <property type="entry name" value="SpoA-like_sf"/>
</dbReference>